<reference evidence="2" key="1">
    <citation type="journal article" date="2004" name="Nature">
        <title>Genome duplication in the teleost fish Tetraodon nigroviridis reveals the early vertebrate proto-karyotype.</title>
        <authorList>
            <person name="Jaillon O."/>
            <person name="Aury J.-M."/>
            <person name="Brunet F."/>
            <person name="Petit J.-L."/>
            <person name="Stange-Thomann N."/>
            <person name="Mauceli E."/>
            <person name="Bouneau L."/>
            <person name="Fischer C."/>
            <person name="Ozouf-Costaz C."/>
            <person name="Bernot A."/>
            <person name="Nicaud S."/>
            <person name="Jaffe D."/>
            <person name="Fisher S."/>
            <person name="Lutfalla G."/>
            <person name="Dossat C."/>
            <person name="Segurens B."/>
            <person name="Dasilva C."/>
            <person name="Salanoubat M."/>
            <person name="Levy M."/>
            <person name="Boudet N."/>
            <person name="Castellano S."/>
            <person name="Anthouard V."/>
            <person name="Jubin C."/>
            <person name="Castelli V."/>
            <person name="Katinka M."/>
            <person name="Vacherie B."/>
            <person name="Biemont C."/>
            <person name="Skalli Z."/>
            <person name="Cattolico L."/>
            <person name="Poulain J."/>
            <person name="De Berardinis V."/>
            <person name="Cruaud C."/>
            <person name="Duprat S."/>
            <person name="Brottier P."/>
            <person name="Coutanceau J.-P."/>
            <person name="Gouzy J."/>
            <person name="Parra G."/>
            <person name="Lardier G."/>
            <person name="Chapple C."/>
            <person name="McKernan K.J."/>
            <person name="McEwan P."/>
            <person name="Bosak S."/>
            <person name="Kellis M."/>
            <person name="Volff J.-N."/>
            <person name="Guigo R."/>
            <person name="Zody M.C."/>
            <person name="Mesirov J."/>
            <person name="Lindblad-Toh K."/>
            <person name="Birren B."/>
            <person name="Nusbaum C."/>
            <person name="Kahn D."/>
            <person name="Robinson-Rechavi M."/>
            <person name="Laudet V."/>
            <person name="Schachter V."/>
            <person name="Quetier F."/>
            <person name="Saurin W."/>
            <person name="Scarpelli C."/>
            <person name="Wincker P."/>
            <person name="Lander E.S."/>
            <person name="Weissenbach J."/>
            <person name="Roest Crollius H."/>
        </authorList>
    </citation>
    <scope>NUCLEOTIDE SEQUENCE [LARGE SCALE GENOMIC DNA]</scope>
</reference>
<accession>Q4RA47</accession>
<organism evidence="2">
    <name type="scientific">Tetraodon nigroviridis</name>
    <name type="common">Spotted green pufferfish</name>
    <name type="synonym">Chelonodon nigroviridis</name>
    <dbReference type="NCBI Taxonomy" id="99883"/>
    <lineage>
        <taxon>Eukaryota</taxon>
        <taxon>Metazoa</taxon>
        <taxon>Chordata</taxon>
        <taxon>Craniata</taxon>
        <taxon>Vertebrata</taxon>
        <taxon>Euteleostomi</taxon>
        <taxon>Actinopterygii</taxon>
        <taxon>Neopterygii</taxon>
        <taxon>Teleostei</taxon>
        <taxon>Neoteleostei</taxon>
        <taxon>Acanthomorphata</taxon>
        <taxon>Eupercaria</taxon>
        <taxon>Tetraodontiformes</taxon>
        <taxon>Tetradontoidea</taxon>
        <taxon>Tetraodontidae</taxon>
        <taxon>Tetraodon</taxon>
    </lineage>
</organism>
<reference evidence="2" key="2">
    <citation type="submission" date="2004-02" db="EMBL/GenBank/DDBJ databases">
        <authorList>
            <consortium name="Genoscope"/>
            <consortium name="Whitehead Institute Centre for Genome Research"/>
        </authorList>
    </citation>
    <scope>NUCLEOTIDE SEQUENCE</scope>
</reference>
<dbReference type="AlphaFoldDB" id="Q4RA47"/>
<feature type="region of interest" description="Disordered" evidence="1">
    <location>
        <begin position="58"/>
        <end position="92"/>
    </location>
</feature>
<comment type="caution">
    <text evidence="2">The sequence shown here is derived from an EMBL/GenBank/DDBJ whole genome shotgun (WGS) entry which is preliminary data.</text>
</comment>
<evidence type="ECO:0000256" key="1">
    <source>
        <dbReference type="SAM" id="MobiDB-lite"/>
    </source>
</evidence>
<feature type="non-terminal residue" evidence="2">
    <location>
        <position position="151"/>
    </location>
</feature>
<gene>
    <name evidence="2" type="ORF">GSTENG00038508001</name>
</gene>
<evidence type="ECO:0000313" key="2">
    <source>
        <dbReference type="EMBL" id="CAG14736.1"/>
    </source>
</evidence>
<dbReference type="KEGG" id="tng:GSTEN00038508G001"/>
<dbReference type="EMBL" id="CAAE01024499">
    <property type="protein sequence ID" value="CAG14736.1"/>
    <property type="molecule type" value="Genomic_DNA"/>
</dbReference>
<dbReference type="OrthoDB" id="8954908at2759"/>
<protein>
    <submittedName>
        <fullName evidence="2">(spotted green pufferfish) hypothetical protein</fullName>
    </submittedName>
</protein>
<name>Q4RA47_TETNG</name>
<feature type="non-terminal residue" evidence="2">
    <location>
        <position position="1"/>
    </location>
</feature>
<proteinExistence type="predicted"/>
<sequence length="151" mass="15908">SSSVSSHMSSETGNLLILADGMLVENPEEFYRMQVSGSAPPPLGDHMTIVTCVLQASPSSSSLNSTHSAPSHLISSAPSTIRVASPSLPDKSRHNRETLLLLPPQQDRPSSAVYGNLGDGGQPTSLQRALFHQVIGSFKPCSDPSLCVGEK</sequence>
<feature type="compositionally biased region" description="Low complexity" evidence="1">
    <location>
        <begin position="58"/>
        <end position="72"/>
    </location>
</feature>